<dbReference type="OrthoDB" id="924592at2"/>
<protein>
    <submittedName>
        <fullName evidence="4">Ldh family oxidoreductase</fullName>
    </submittedName>
</protein>
<gene>
    <name evidence="4" type="ORF">FAZ98_27370</name>
</gene>
<keyword evidence="2" id="KW-0560">Oxidoreductase</keyword>
<proteinExistence type="inferred from homology"/>
<dbReference type="AlphaFoldDB" id="A0A7Z2GPA6"/>
<dbReference type="InterPro" id="IPR036111">
    <property type="entry name" value="Mal/L-sulfo/L-lacto_DH-like_sf"/>
</dbReference>
<feature type="compositionally biased region" description="Low complexity" evidence="3">
    <location>
        <begin position="1"/>
        <end position="28"/>
    </location>
</feature>
<comment type="similarity">
    <text evidence="1">Belongs to the LDH2/MDH2 oxidoreductase family.</text>
</comment>
<accession>A0A7Z2GPA6</accession>
<evidence type="ECO:0000256" key="2">
    <source>
        <dbReference type="ARBA" id="ARBA00023002"/>
    </source>
</evidence>
<sequence length="379" mass="40292">MNLAATFPATASAHSAAHSSVDSSADNAAPRRHDPRALAALATRLFTAAGMDAGKAASVADLLLLTDMMGRGTHGLAQCPAYLDELVNGRMTGDGEPETVRDTGATVVWDGGYRPGLWLMQRALELGFERLPEHGVFSFAMRRSHHIGCLAAIAKQATDRGYYAMIASSGPHTKVVAPFGGKEGLFSPNPFAFAFPTSHFPVLVDTCASLTTVSMTRQKAAAGQPFEHAWLLDEHGQPTRDAAVMERSHDRGSLMLLGGEEAGHKGFGLALMVEALTQGLAGFGRRDAPTRWGANVWLQLIDPAAFAGSDEARAQMDFFVDRCHANAPVDPARPVRLPGEQASRNIAKHLRDGVSLPAPTVTALRAWAQRLGVDAAPVD</sequence>
<dbReference type="InterPro" id="IPR043143">
    <property type="entry name" value="Mal/L-sulf/L-lact_DH-like_NADP"/>
</dbReference>
<dbReference type="SUPFAM" id="SSF89733">
    <property type="entry name" value="L-sulfolactate dehydrogenase-like"/>
    <property type="match status" value="1"/>
</dbReference>
<dbReference type="RefSeq" id="WP_158955942.1">
    <property type="nucleotide sequence ID" value="NZ_CP046915.1"/>
</dbReference>
<keyword evidence="5" id="KW-1185">Reference proteome</keyword>
<dbReference type="InterPro" id="IPR043144">
    <property type="entry name" value="Mal/L-sulf/L-lact_DH-like_ah"/>
</dbReference>
<dbReference type="Gene3D" id="3.30.1370.60">
    <property type="entry name" value="Hypothetical oxidoreductase yiak, domain 2"/>
    <property type="match status" value="1"/>
</dbReference>
<evidence type="ECO:0000313" key="5">
    <source>
        <dbReference type="Proteomes" id="UP000433577"/>
    </source>
</evidence>
<feature type="region of interest" description="Disordered" evidence="3">
    <location>
        <begin position="1"/>
        <end position="32"/>
    </location>
</feature>
<evidence type="ECO:0000256" key="3">
    <source>
        <dbReference type="SAM" id="MobiDB-lite"/>
    </source>
</evidence>
<reference evidence="4 5" key="1">
    <citation type="submission" date="2019-12" db="EMBL/GenBank/DDBJ databases">
        <title>Paraburkholderia acidiphila 7Q-K02 sp. nov and Paraburkholderia acidisoli DHF22 sp. nov., two strains isolated from forest soil.</title>
        <authorList>
            <person name="Gao Z."/>
            <person name="Qiu L."/>
        </authorList>
    </citation>
    <scope>NUCLEOTIDE SEQUENCE [LARGE SCALE GENOMIC DNA]</scope>
    <source>
        <strain evidence="4 5">DHF22</strain>
    </source>
</reference>
<dbReference type="PANTHER" id="PTHR11091">
    <property type="entry name" value="OXIDOREDUCTASE-RELATED"/>
    <property type="match status" value="1"/>
</dbReference>
<dbReference type="InterPro" id="IPR003767">
    <property type="entry name" value="Malate/L-lactate_DH-like"/>
</dbReference>
<evidence type="ECO:0000256" key="1">
    <source>
        <dbReference type="ARBA" id="ARBA00006056"/>
    </source>
</evidence>
<dbReference type="PANTHER" id="PTHR11091:SF0">
    <property type="entry name" value="MALATE DEHYDROGENASE"/>
    <property type="match status" value="1"/>
</dbReference>
<organism evidence="4 5">
    <name type="scientific">Paraburkholderia acidisoli</name>
    <dbReference type="NCBI Taxonomy" id="2571748"/>
    <lineage>
        <taxon>Bacteria</taxon>
        <taxon>Pseudomonadati</taxon>
        <taxon>Pseudomonadota</taxon>
        <taxon>Betaproteobacteria</taxon>
        <taxon>Burkholderiales</taxon>
        <taxon>Burkholderiaceae</taxon>
        <taxon>Paraburkholderia</taxon>
    </lineage>
</organism>
<dbReference type="KEGG" id="pacs:FAZ98_27370"/>
<dbReference type="Gene3D" id="1.10.1530.10">
    <property type="match status" value="1"/>
</dbReference>
<dbReference type="EMBL" id="CP046915">
    <property type="protein sequence ID" value="QGZ65476.1"/>
    <property type="molecule type" value="Genomic_DNA"/>
</dbReference>
<name>A0A7Z2GPA6_9BURK</name>
<dbReference type="Proteomes" id="UP000433577">
    <property type="component" value="Chromosome 3"/>
</dbReference>
<dbReference type="Pfam" id="PF02615">
    <property type="entry name" value="Ldh_2"/>
    <property type="match status" value="1"/>
</dbReference>
<evidence type="ECO:0000313" key="4">
    <source>
        <dbReference type="EMBL" id="QGZ65476.1"/>
    </source>
</evidence>
<dbReference type="GO" id="GO:0016491">
    <property type="term" value="F:oxidoreductase activity"/>
    <property type="evidence" value="ECO:0007669"/>
    <property type="project" value="UniProtKB-KW"/>
</dbReference>